<dbReference type="EMBL" id="CAJNOQ010000192">
    <property type="protein sequence ID" value="CAF0770220.1"/>
    <property type="molecule type" value="Genomic_DNA"/>
</dbReference>
<feature type="region of interest" description="Disordered" evidence="1">
    <location>
        <begin position="1"/>
        <end position="30"/>
    </location>
</feature>
<dbReference type="EMBL" id="CAJNOK010005825">
    <property type="protein sequence ID" value="CAF0985327.1"/>
    <property type="molecule type" value="Genomic_DNA"/>
</dbReference>
<evidence type="ECO:0000313" key="4">
    <source>
        <dbReference type="EMBL" id="CAF0985327.1"/>
    </source>
</evidence>
<proteinExistence type="predicted"/>
<gene>
    <name evidence="3" type="ORF">GPM918_LOCUS1883</name>
    <name evidence="4" type="ORF">OVA965_LOCUS13798</name>
    <name evidence="5" type="ORF">SRO942_LOCUS1883</name>
    <name evidence="6" type="ORF">TMI583_LOCUS13800</name>
</gene>
<dbReference type="Proteomes" id="UP000682733">
    <property type="component" value="Unassembled WGS sequence"/>
</dbReference>
<dbReference type="Proteomes" id="UP000663829">
    <property type="component" value="Unassembled WGS sequence"/>
</dbReference>
<dbReference type="Proteomes" id="UP000677228">
    <property type="component" value="Unassembled WGS sequence"/>
</dbReference>
<feature type="compositionally biased region" description="Low complexity" evidence="1">
    <location>
        <begin position="7"/>
        <end position="24"/>
    </location>
</feature>
<feature type="transmembrane region" description="Helical" evidence="2">
    <location>
        <begin position="117"/>
        <end position="144"/>
    </location>
</feature>
<dbReference type="Proteomes" id="UP000681722">
    <property type="component" value="Unassembled WGS sequence"/>
</dbReference>
<keyword evidence="2" id="KW-1133">Transmembrane helix</keyword>
<comment type="caution">
    <text evidence="3">The sequence shown here is derived from an EMBL/GenBank/DDBJ whole genome shotgun (WGS) entry which is preliminary data.</text>
</comment>
<dbReference type="AlphaFoldDB" id="A0A813QQ06"/>
<protein>
    <submittedName>
        <fullName evidence="3">Uncharacterized protein</fullName>
    </submittedName>
</protein>
<organism evidence="3 7">
    <name type="scientific">Didymodactylos carnosus</name>
    <dbReference type="NCBI Taxonomy" id="1234261"/>
    <lineage>
        <taxon>Eukaryota</taxon>
        <taxon>Metazoa</taxon>
        <taxon>Spiralia</taxon>
        <taxon>Gnathifera</taxon>
        <taxon>Rotifera</taxon>
        <taxon>Eurotatoria</taxon>
        <taxon>Bdelloidea</taxon>
        <taxon>Philodinida</taxon>
        <taxon>Philodinidae</taxon>
        <taxon>Didymodactylos</taxon>
    </lineage>
</organism>
<name>A0A813QQ06_9BILA</name>
<dbReference type="EMBL" id="CAJOBA010005831">
    <property type="protein sequence ID" value="CAF3755655.1"/>
    <property type="molecule type" value="Genomic_DNA"/>
</dbReference>
<dbReference type="Pfam" id="PF15018">
    <property type="entry name" value="InaF-motif"/>
    <property type="match status" value="1"/>
</dbReference>
<keyword evidence="2" id="KW-0812">Transmembrane</keyword>
<keyword evidence="7" id="KW-1185">Reference proteome</keyword>
<evidence type="ECO:0000313" key="6">
    <source>
        <dbReference type="EMBL" id="CAF3755655.1"/>
    </source>
</evidence>
<dbReference type="InterPro" id="IPR029162">
    <property type="entry name" value="InaF-motif"/>
</dbReference>
<accession>A0A813QQ06</accession>
<dbReference type="EMBL" id="CAJOBC010000192">
    <property type="protein sequence ID" value="CAF3552262.1"/>
    <property type="molecule type" value="Genomic_DNA"/>
</dbReference>
<evidence type="ECO:0000256" key="1">
    <source>
        <dbReference type="SAM" id="MobiDB-lite"/>
    </source>
</evidence>
<evidence type="ECO:0000313" key="7">
    <source>
        <dbReference type="Proteomes" id="UP000663829"/>
    </source>
</evidence>
<sequence>MEISRVRTSLKSNLLTNNNKSNNNNKRRLDGPVAFGRIPLSSIIATQKRQTINSIKHEPLLTKTTPVTTTIAKNLRKNSTTPKVKSLWMNIGRNSLSTTPEPLLSNRPRRSQLRKKLLRLLLVFSYLLSISLFAIALATFYGFFWTAHLTPTSSDNDTLVTDDTSTIFHSKSRVDQ</sequence>
<evidence type="ECO:0000256" key="2">
    <source>
        <dbReference type="SAM" id="Phobius"/>
    </source>
</evidence>
<keyword evidence="2" id="KW-0472">Membrane</keyword>
<reference evidence="3" key="1">
    <citation type="submission" date="2021-02" db="EMBL/GenBank/DDBJ databases">
        <authorList>
            <person name="Nowell W R."/>
        </authorList>
    </citation>
    <scope>NUCLEOTIDE SEQUENCE</scope>
</reference>
<evidence type="ECO:0000313" key="3">
    <source>
        <dbReference type="EMBL" id="CAF0770220.1"/>
    </source>
</evidence>
<evidence type="ECO:0000313" key="5">
    <source>
        <dbReference type="EMBL" id="CAF3552262.1"/>
    </source>
</evidence>